<dbReference type="PATRIC" id="fig|74704.6.peg.126"/>
<sequence length="61" mass="7519">MKKQQKFKVEENETIQDCLQRMRDAGYMPIKRFEKPIYKENKDGEYEVYRQEIQFVGKLIE</sequence>
<proteinExistence type="predicted"/>
<protein>
    <recommendedName>
        <fullName evidence="3">NETI motif-containing protein</fullName>
    </recommendedName>
</protein>
<accession>A0A0M2NWN5</accession>
<gene>
    <name evidence="1" type="ORF">UF66_0122</name>
</gene>
<dbReference type="EMBL" id="LAKJ01000010">
    <property type="protein sequence ID" value="KKI64141.1"/>
    <property type="molecule type" value="Genomic_DNA"/>
</dbReference>
<name>A0A0M2NWN5_STACC</name>
<dbReference type="InterPro" id="IPR025930">
    <property type="entry name" value="NETI"/>
</dbReference>
<dbReference type="GeneID" id="58097096"/>
<evidence type="ECO:0000313" key="2">
    <source>
        <dbReference type="Proteomes" id="UP000034455"/>
    </source>
</evidence>
<evidence type="ECO:0008006" key="3">
    <source>
        <dbReference type="Google" id="ProtNLM"/>
    </source>
</evidence>
<reference evidence="1 2" key="1">
    <citation type="submission" date="2015-03" db="EMBL/GenBank/DDBJ databases">
        <title>Genome Assembly of Staphylococcus cohnii subsp. cohnii strain G22B2.</title>
        <authorList>
            <person name="Nair G."/>
            <person name="Kaur G."/>
            <person name="Khatri I."/>
            <person name="Singh N.K."/>
            <person name="Sathyabama S."/>
            <person name="Maurya S.K."/>
            <person name="Subramanian S."/>
            <person name="Agrewala J.N."/>
            <person name="Mayilraj S."/>
        </authorList>
    </citation>
    <scope>NUCLEOTIDE SEQUENCE [LARGE SCALE GENOMIC DNA]</scope>
    <source>
        <strain evidence="1 2">G22B2</strain>
    </source>
</reference>
<dbReference type="Pfam" id="PF14044">
    <property type="entry name" value="NETI"/>
    <property type="match status" value="1"/>
</dbReference>
<organism evidence="1 2">
    <name type="scientific">Staphylococcus cohnii subsp. cohnii</name>
    <dbReference type="NCBI Taxonomy" id="74704"/>
    <lineage>
        <taxon>Bacteria</taxon>
        <taxon>Bacillati</taxon>
        <taxon>Bacillota</taxon>
        <taxon>Bacilli</taxon>
        <taxon>Bacillales</taxon>
        <taxon>Staphylococcaceae</taxon>
        <taxon>Staphylococcus</taxon>
        <taxon>Staphylococcus cohnii species complex</taxon>
    </lineage>
</organism>
<dbReference type="RefSeq" id="WP_019469591.1">
    <property type="nucleotide sequence ID" value="NZ_BKAS01000014.1"/>
</dbReference>
<dbReference type="Proteomes" id="UP000034455">
    <property type="component" value="Unassembled WGS sequence"/>
</dbReference>
<dbReference type="AlphaFoldDB" id="A0A0M2NWN5"/>
<evidence type="ECO:0000313" key="1">
    <source>
        <dbReference type="EMBL" id="KKI64141.1"/>
    </source>
</evidence>
<comment type="caution">
    <text evidence="1">The sequence shown here is derived from an EMBL/GenBank/DDBJ whole genome shotgun (WGS) entry which is preliminary data.</text>
</comment>